<dbReference type="GO" id="GO:0005576">
    <property type="term" value="C:extracellular region"/>
    <property type="evidence" value="ECO:0007669"/>
    <property type="project" value="InterPro"/>
</dbReference>
<dbReference type="SUPFAM" id="SSF50685">
    <property type="entry name" value="Barwin-like endoglucanases"/>
    <property type="match status" value="1"/>
</dbReference>
<dbReference type="PANTHER" id="PTHR31867">
    <property type="entry name" value="EXPANSIN-A15"/>
    <property type="match status" value="1"/>
</dbReference>
<dbReference type="InterPro" id="IPR007117">
    <property type="entry name" value="Expansin_CBD"/>
</dbReference>
<keyword evidence="2 7" id="KW-0134">Cell wall</keyword>
<evidence type="ECO:0000256" key="4">
    <source>
        <dbReference type="ARBA" id="ARBA00022729"/>
    </source>
</evidence>
<dbReference type="SUPFAM" id="SSF49590">
    <property type="entry name" value="PHL pollen allergen"/>
    <property type="match status" value="1"/>
</dbReference>
<evidence type="ECO:0000313" key="11">
    <source>
        <dbReference type="RefSeq" id="XP_021850240.2"/>
    </source>
</evidence>
<feature type="signal peptide" evidence="7">
    <location>
        <begin position="1"/>
        <end position="23"/>
    </location>
</feature>
<accession>A0A9R0JX15</accession>
<evidence type="ECO:0000256" key="3">
    <source>
        <dbReference type="ARBA" id="ARBA00022525"/>
    </source>
</evidence>
<dbReference type="PRINTS" id="PR01225">
    <property type="entry name" value="EXPANSNFAMLY"/>
</dbReference>
<dbReference type="Gene3D" id="2.40.40.10">
    <property type="entry name" value="RlpA-like domain"/>
    <property type="match status" value="1"/>
</dbReference>
<dbReference type="PRINTS" id="PR01226">
    <property type="entry name" value="EXPANSIN"/>
</dbReference>
<evidence type="ECO:0000256" key="1">
    <source>
        <dbReference type="ARBA" id="ARBA00005392"/>
    </source>
</evidence>
<dbReference type="GeneID" id="110789853"/>
<reference evidence="11" key="2">
    <citation type="submission" date="2025-08" db="UniProtKB">
        <authorList>
            <consortium name="RefSeq"/>
        </authorList>
    </citation>
    <scope>IDENTIFICATION</scope>
    <source>
        <tissue evidence="11">Leaf</tissue>
    </source>
</reference>
<gene>
    <name evidence="11" type="primary">LOC110789853</name>
</gene>
<protein>
    <recommendedName>
        <fullName evidence="7">Expansin</fullName>
    </recommendedName>
</protein>
<evidence type="ECO:0000256" key="6">
    <source>
        <dbReference type="ARBA" id="ARBA00023316"/>
    </source>
</evidence>
<evidence type="ECO:0000313" key="10">
    <source>
        <dbReference type="Proteomes" id="UP000813463"/>
    </source>
</evidence>
<evidence type="ECO:0000256" key="5">
    <source>
        <dbReference type="ARBA" id="ARBA00023136"/>
    </source>
</evidence>
<feature type="chain" id="PRO_5044982203" description="Expansin" evidence="7">
    <location>
        <begin position="24"/>
        <end position="241"/>
    </location>
</feature>
<keyword evidence="5" id="KW-0472">Membrane</keyword>
<comment type="function">
    <text evidence="7">Causes loosening and extension of plant cell walls by disrupting non-covalent bonding between cellulose microfibrils and matrix glucans. No enzymatic activity has been found.</text>
</comment>
<feature type="domain" description="Expansin-like EG45" evidence="8">
    <location>
        <begin position="37"/>
        <end position="145"/>
    </location>
</feature>
<dbReference type="PROSITE" id="PS50843">
    <property type="entry name" value="EXPANSIN_CBD"/>
    <property type="match status" value="1"/>
</dbReference>
<name>A0A9R0JX15_SPIOL</name>
<dbReference type="PROSITE" id="PS50842">
    <property type="entry name" value="EXPANSIN_EG45"/>
    <property type="match status" value="1"/>
</dbReference>
<dbReference type="CDD" id="cd22274">
    <property type="entry name" value="DPBB_EXPA_N"/>
    <property type="match status" value="1"/>
</dbReference>
<keyword evidence="10" id="KW-1185">Reference proteome</keyword>
<evidence type="ECO:0000256" key="2">
    <source>
        <dbReference type="ARBA" id="ARBA00022512"/>
    </source>
</evidence>
<evidence type="ECO:0000259" key="9">
    <source>
        <dbReference type="PROSITE" id="PS50843"/>
    </source>
</evidence>
<dbReference type="GO" id="GO:0016020">
    <property type="term" value="C:membrane"/>
    <property type="evidence" value="ECO:0007669"/>
    <property type="project" value="UniProtKB-SubCell"/>
</dbReference>
<dbReference type="GO" id="GO:0009664">
    <property type="term" value="P:plant-type cell wall organization"/>
    <property type="evidence" value="ECO:0007669"/>
    <property type="project" value="InterPro"/>
</dbReference>
<comment type="subcellular location">
    <subcellularLocation>
        <location evidence="7">Secreted</location>
        <location evidence="7">Cell wall</location>
    </subcellularLocation>
    <subcellularLocation>
        <location evidence="7">Membrane</location>
        <topology evidence="7">Peripheral membrane protein</topology>
    </subcellularLocation>
</comment>
<sequence length="241" mass="26738">MSNFSQLVFGFLVTMAFITNVQGWIDAHATCYVDYQKGACGYDTIIEGYGLRTTALSTALFNKGAACGSCFEIQCKNSKWCKRGAGTIKVTATDLCPPSTGPAAWCNPPQHHFDLSLPMFMMIAEYKAGIIPVQYRRVPCIKQGGVKFLVNGNPYFLLVLVFNVGDAGDIIDMKIKGTSNKWVQMTRNWGMNWQVGTTAWTSDQSLSFQVTSSNGKKVQLDGVVPRNWQFGRTFEGKFNFK</sequence>
<dbReference type="Pfam" id="PF03330">
    <property type="entry name" value="DPBB_1"/>
    <property type="match status" value="1"/>
</dbReference>
<keyword evidence="3 7" id="KW-0964">Secreted</keyword>
<dbReference type="SMART" id="SM00837">
    <property type="entry name" value="DPBB_1"/>
    <property type="match status" value="1"/>
</dbReference>
<organism evidence="10 11">
    <name type="scientific">Spinacia oleracea</name>
    <name type="common">Spinach</name>
    <dbReference type="NCBI Taxonomy" id="3562"/>
    <lineage>
        <taxon>Eukaryota</taxon>
        <taxon>Viridiplantae</taxon>
        <taxon>Streptophyta</taxon>
        <taxon>Embryophyta</taxon>
        <taxon>Tracheophyta</taxon>
        <taxon>Spermatophyta</taxon>
        <taxon>Magnoliopsida</taxon>
        <taxon>eudicotyledons</taxon>
        <taxon>Gunneridae</taxon>
        <taxon>Pentapetalae</taxon>
        <taxon>Caryophyllales</taxon>
        <taxon>Chenopodiaceae</taxon>
        <taxon>Chenopodioideae</taxon>
        <taxon>Anserineae</taxon>
        <taxon>Spinacia</taxon>
    </lineage>
</organism>
<dbReference type="Proteomes" id="UP000813463">
    <property type="component" value="Chromosome 5"/>
</dbReference>
<dbReference type="Pfam" id="PF01357">
    <property type="entry name" value="Expansin_C"/>
    <property type="match status" value="1"/>
</dbReference>
<feature type="domain" description="Expansin-like CBD" evidence="9">
    <location>
        <begin position="155"/>
        <end position="236"/>
    </location>
</feature>
<reference evidence="10" key="1">
    <citation type="journal article" date="2021" name="Nat. Commun.">
        <title>Genomic analyses provide insights into spinach domestication and the genetic basis of agronomic traits.</title>
        <authorList>
            <person name="Cai X."/>
            <person name="Sun X."/>
            <person name="Xu C."/>
            <person name="Sun H."/>
            <person name="Wang X."/>
            <person name="Ge C."/>
            <person name="Zhang Z."/>
            <person name="Wang Q."/>
            <person name="Fei Z."/>
            <person name="Jiao C."/>
            <person name="Wang Q."/>
        </authorList>
    </citation>
    <scope>NUCLEOTIDE SEQUENCE [LARGE SCALE GENOMIC DNA]</scope>
    <source>
        <strain evidence="10">cv. Varoflay</strain>
    </source>
</reference>
<dbReference type="InterPro" id="IPR036908">
    <property type="entry name" value="RlpA-like_sf"/>
</dbReference>
<dbReference type="GO" id="GO:0009653">
    <property type="term" value="P:anatomical structure morphogenesis"/>
    <property type="evidence" value="ECO:0007669"/>
    <property type="project" value="UniProtKB-ARBA"/>
</dbReference>
<dbReference type="InterPro" id="IPR007112">
    <property type="entry name" value="Expansin/allergen_DPBB_dom"/>
</dbReference>
<evidence type="ECO:0000259" key="8">
    <source>
        <dbReference type="PROSITE" id="PS50842"/>
    </source>
</evidence>
<dbReference type="InterPro" id="IPR009009">
    <property type="entry name" value="RlpA-like_DPBB"/>
</dbReference>
<proteinExistence type="inferred from homology"/>
<dbReference type="RefSeq" id="XP_021850240.2">
    <property type="nucleotide sequence ID" value="XM_021994548.2"/>
</dbReference>
<dbReference type="InterPro" id="IPR007118">
    <property type="entry name" value="Expan_Lol_pI"/>
</dbReference>
<keyword evidence="6 7" id="KW-0961">Cell wall biogenesis/degradation</keyword>
<comment type="similarity">
    <text evidence="1 7">Belongs to the expansin family. Expansin A subfamily.</text>
</comment>
<keyword evidence="4 7" id="KW-0732">Signal</keyword>
<dbReference type="InterPro" id="IPR002963">
    <property type="entry name" value="Expansin"/>
</dbReference>
<dbReference type="Gene3D" id="2.60.40.760">
    <property type="entry name" value="Expansin, cellulose-binding-like domain"/>
    <property type="match status" value="1"/>
</dbReference>
<evidence type="ECO:0000256" key="7">
    <source>
        <dbReference type="RuleBase" id="RU365023"/>
    </source>
</evidence>
<dbReference type="InterPro" id="IPR036749">
    <property type="entry name" value="Expansin_CBD_sf"/>
</dbReference>
<dbReference type="AlphaFoldDB" id="A0A9R0JX15"/>
<dbReference type="KEGG" id="soe:110789853"/>